<evidence type="ECO:0000313" key="11">
    <source>
        <dbReference type="Proteomes" id="UP000270296"/>
    </source>
</evidence>
<keyword evidence="11" id="KW-1185">Reference proteome</keyword>
<dbReference type="CDD" id="cd03244">
    <property type="entry name" value="ABCC_MRP_domain2"/>
    <property type="match status" value="1"/>
</dbReference>
<dbReference type="PROSITE" id="PS50893">
    <property type="entry name" value="ABC_TRANSPORTER_2"/>
    <property type="match status" value="1"/>
</dbReference>
<dbReference type="InterPro" id="IPR003439">
    <property type="entry name" value="ABC_transporter-like_ATP-bd"/>
</dbReference>
<evidence type="ECO:0000256" key="2">
    <source>
        <dbReference type="ARBA" id="ARBA00009726"/>
    </source>
</evidence>
<dbReference type="SUPFAM" id="SSF52540">
    <property type="entry name" value="P-loop containing nucleoside triphosphate hydrolases"/>
    <property type="match status" value="1"/>
</dbReference>
<gene>
    <name evidence="10" type="ORF">SBAD_LOCUS2551</name>
</gene>
<keyword evidence="6" id="KW-0067">ATP-binding</keyword>
<organism evidence="12">
    <name type="scientific">Soboliphyme baturini</name>
    <dbReference type="NCBI Taxonomy" id="241478"/>
    <lineage>
        <taxon>Eukaryota</taxon>
        <taxon>Metazoa</taxon>
        <taxon>Ecdysozoa</taxon>
        <taxon>Nematoda</taxon>
        <taxon>Enoplea</taxon>
        <taxon>Dorylaimia</taxon>
        <taxon>Dioctophymatida</taxon>
        <taxon>Dioctophymatoidea</taxon>
        <taxon>Soboliphymatidae</taxon>
        <taxon>Soboliphyme</taxon>
    </lineage>
</organism>
<dbReference type="GO" id="GO:0016020">
    <property type="term" value="C:membrane"/>
    <property type="evidence" value="ECO:0007669"/>
    <property type="project" value="UniProtKB-SubCell"/>
</dbReference>
<evidence type="ECO:0000259" key="9">
    <source>
        <dbReference type="PROSITE" id="PS50893"/>
    </source>
</evidence>
<dbReference type="InterPro" id="IPR017871">
    <property type="entry name" value="ABC_transporter-like_CS"/>
</dbReference>
<dbReference type="GO" id="GO:0016887">
    <property type="term" value="F:ATP hydrolysis activity"/>
    <property type="evidence" value="ECO:0007669"/>
    <property type="project" value="InterPro"/>
</dbReference>
<evidence type="ECO:0000256" key="6">
    <source>
        <dbReference type="ARBA" id="ARBA00022840"/>
    </source>
</evidence>
<evidence type="ECO:0000313" key="10">
    <source>
        <dbReference type="EMBL" id="VDO98041.1"/>
    </source>
</evidence>
<evidence type="ECO:0000256" key="7">
    <source>
        <dbReference type="ARBA" id="ARBA00022989"/>
    </source>
</evidence>
<reference evidence="10 11" key="2">
    <citation type="submission" date="2018-11" db="EMBL/GenBank/DDBJ databases">
        <authorList>
            <consortium name="Pathogen Informatics"/>
        </authorList>
    </citation>
    <scope>NUCLEOTIDE SEQUENCE [LARGE SCALE GENOMIC DNA]</scope>
</reference>
<dbReference type="Proteomes" id="UP000270296">
    <property type="component" value="Unassembled WGS sequence"/>
</dbReference>
<comment type="similarity">
    <text evidence="2">Belongs to the ABC transporter superfamily. ABCC family. Conjugate transporter (TC 3.A.1.208) subfamily.</text>
</comment>
<evidence type="ECO:0000256" key="1">
    <source>
        <dbReference type="ARBA" id="ARBA00004141"/>
    </source>
</evidence>
<evidence type="ECO:0000256" key="4">
    <source>
        <dbReference type="ARBA" id="ARBA00022692"/>
    </source>
</evidence>
<name>A0A183IG07_9BILA</name>
<dbReference type="InterPro" id="IPR027417">
    <property type="entry name" value="P-loop_NTPase"/>
</dbReference>
<dbReference type="SMART" id="SM00382">
    <property type="entry name" value="AAA"/>
    <property type="match status" value="1"/>
</dbReference>
<evidence type="ECO:0000313" key="12">
    <source>
        <dbReference type="WBParaSite" id="SBAD_0000267501-mRNA-1"/>
    </source>
</evidence>
<keyword evidence="3" id="KW-0813">Transport</keyword>
<dbReference type="PANTHER" id="PTHR24223:SF456">
    <property type="entry name" value="MULTIDRUG RESISTANCE-ASSOCIATED PROTEIN LETHAL(2)03659"/>
    <property type="match status" value="1"/>
</dbReference>
<keyword evidence="7" id="KW-1133">Transmembrane helix</keyword>
<accession>A0A183IG07</accession>
<reference evidence="12" key="1">
    <citation type="submission" date="2016-06" db="UniProtKB">
        <authorList>
            <consortium name="WormBaseParasite"/>
        </authorList>
    </citation>
    <scope>IDENTIFICATION</scope>
</reference>
<keyword evidence="4" id="KW-0812">Transmembrane</keyword>
<dbReference type="InterPro" id="IPR003593">
    <property type="entry name" value="AAA+_ATPase"/>
</dbReference>
<dbReference type="EMBL" id="UZAM01007279">
    <property type="protein sequence ID" value="VDO98041.1"/>
    <property type="molecule type" value="Genomic_DNA"/>
</dbReference>
<proteinExistence type="inferred from homology"/>
<dbReference type="AlphaFoldDB" id="A0A183IG07"/>
<evidence type="ECO:0000256" key="3">
    <source>
        <dbReference type="ARBA" id="ARBA00022448"/>
    </source>
</evidence>
<feature type="domain" description="ABC transporter" evidence="9">
    <location>
        <begin position="38"/>
        <end position="271"/>
    </location>
</feature>
<sequence>MVSVERILNYAALPPEGSVETSDAVVTPDSSWPSAGVIKFDHVFLKYAMNGPYVLNDFCLTIGKHEKIGLVGRTGSGKSSVISALFRVVEPEGTILIDDVSTKSVGLHDLRRKISIIPQDPVLFIGTLRSNLDPFDEYSDEELWKALALVELDKLVTALPDGLSAKTYEGGVNLSVGQRQLVCLARAMLRKNKILVLDEATANVDLSTDSLIQRTLRQCFVDCTVLTIAHRLNTVMDSDRLVVLSRGKIVQCGKPSELFHQVDGCCFSAMASQADAADEFRIH</sequence>
<protein>
    <submittedName>
        <fullName evidence="12">ABC transporter domain-containing protein</fullName>
    </submittedName>
</protein>
<dbReference type="WBParaSite" id="SBAD_0000267501-mRNA-1">
    <property type="protein sequence ID" value="SBAD_0000267501-mRNA-1"/>
    <property type="gene ID" value="SBAD_0000267501"/>
</dbReference>
<dbReference type="Gene3D" id="3.40.50.300">
    <property type="entry name" value="P-loop containing nucleotide triphosphate hydrolases"/>
    <property type="match status" value="1"/>
</dbReference>
<dbReference type="Pfam" id="PF00005">
    <property type="entry name" value="ABC_tran"/>
    <property type="match status" value="1"/>
</dbReference>
<dbReference type="PANTHER" id="PTHR24223">
    <property type="entry name" value="ATP-BINDING CASSETTE SUB-FAMILY C"/>
    <property type="match status" value="1"/>
</dbReference>
<dbReference type="GO" id="GO:0042626">
    <property type="term" value="F:ATPase-coupled transmembrane transporter activity"/>
    <property type="evidence" value="ECO:0007669"/>
    <property type="project" value="TreeGrafter"/>
</dbReference>
<dbReference type="FunFam" id="3.40.50.300:FF:000163">
    <property type="entry name" value="Multidrug resistance-associated protein member 4"/>
    <property type="match status" value="1"/>
</dbReference>
<dbReference type="OrthoDB" id="6500128at2759"/>
<evidence type="ECO:0000256" key="5">
    <source>
        <dbReference type="ARBA" id="ARBA00022741"/>
    </source>
</evidence>
<comment type="subcellular location">
    <subcellularLocation>
        <location evidence="1">Membrane</location>
        <topology evidence="1">Multi-pass membrane protein</topology>
    </subcellularLocation>
</comment>
<keyword evidence="5" id="KW-0547">Nucleotide-binding</keyword>
<keyword evidence="8" id="KW-0472">Membrane</keyword>
<evidence type="ECO:0000256" key="8">
    <source>
        <dbReference type="ARBA" id="ARBA00023136"/>
    </source>
</evidence>
<dbReference type="GO" id="GO:0005524">
    <property type="term" value="F:ATP binding"/>
    <property type="evidence" value="ECO:0007669"/>
    <property type="project" value="UniProtKB-KW"/>
</dbReference>
<dbReference type="PROSITE" id="PS00211">
    <property type="entry name" value="ABC_TRANSPORTER_1"/>
    <property type="match status" value="1"/>
</dbReference>
<dbReference type="InterPro" id="IPR050173">
    <property type="entry name" value="ABC_transporter_C-like"/>
</dbReference>